<dbReference type="Pfam" id="PF09831">
    <property type="entry name" value="DUF2058"/>
    <property type="match status" value="1"/>
</dbReference>
<dbReference type="EMBL" id="MWQO01000029">
    <property type="protein sequence ID" value="THD10361.1"/>
    <property type="molecule type" value="Genomic_DNA"/>
</dbReference>
<organism evidence="2 3">
    <name type="scientific">Metallibacterium scheffleri</name>
    <dbReference type="NCBI Taxonomy" id="993689"/>
    <lineage>
        <taxon>Bacteria</taxon>
        <taxon>Pseudomonadati</taxon>
        <taxon>Pseudomonadota</taxon>
        <taxon>Gammaproteobacteria</taxon>
        <taxon>Lysobacterales</taxon>
        <taxon>Rhodanobacteraceae</taxon>
        <taxon>Metallibacterium</taxon>
    </lineage>
</organism>
<proteinExistence type="predicted"/>
<evidence type="ECO:0000256" key="1">
    <source>
        <dbReference type="SAM" id="MobiDB-lite"/>
    </source>
</evidence>
<evidence type="ECO:0008006" key="4">
    <source>
        <dbReference type="Google" id="ProtNLM"/>
    </source>
</evidence>
<dbReference type="Proteomes" id="UP000307749">
    <property type="component" value="Unassembled WGS sequence"/>
</dbReference>
<comment type="caution">
    <text evidence="2">The sequence shown here is derived from an EMBL/GenBank/DDBJ whole genome shotgun (WGS) entry which is preliminary data.</text>
</comment>
<reference evidence="2 3" key="1">
    <citation type="submission" date="2017-02" db="EMBL/GenBank/DDBJ databases">
        <title>Whole genome sequencing of Metallibacterium scheffleri DSM 24874 (T).</title>
        <authorList>
            <person name="Kumar S."/>
            <person name="Patil P."/>
            <person name="Patil P.B."/>
        </authorList>
    </citation>
    <scope>NUCLEOTIDE SEQUENCE [LARGE SCALE GENOMIC DNA]</scope>
    <source>
        <strain evidence="2 3">DSM 24874</strain>
    </source>
</reference>
<name>A0A4V3UTE1_9GAMM</name>
<protein>
    <recommendedName>
        <fullName evidence="4">Nucleoprotein/polynucleotide-associated enzyme</fullName>
    </recommendedName>
</protein>
<accession>A0A4V3UTE1</accession>
<feature type="compositionally biased region" description="Basic and acidic residues" evidence="1">
    <location>
        <begin position="37"/>
        <end position="48"/>
    </location>
</feature>
<feature type="region of interest" description="Disordered" evidence="1">
    <location>
        <begin position="1"/>
        <end position="82"/>
    </location>
</feature>
<dbReference type="InterPro" id="IPR018636">
    <property type="entry name" value="DUF2058"/>
</dbReference>
<gene>
    <name evidence="2" type="ORF">B1806_09045</name>
</gene>
<evidence type="ECO:0000313" key="2">
    <source>
        <dbReference type="EMBL" id="THD10361.1"/>
    </source>
</evidence>
<evidence type="ECO:0000313" key="3">
    <source>
        <dbReference type="Proteomes" id="UP000307749"/>
    </source>
</evidence>
<sequence length="218" mass="23625">MVDSLRDQLLKAGLKPSPKPVAPAHGERVAQAPASRGTHDKSGRRDASPSRGPDAARVAQRGRGGSPIHAAGKPSPRRADASQEEIDLARAYALRHAQEQREKAAAERIAVERARLRKEQREKAHALVQGKTLNRADAELMRHFEYGGKIRRVHVDAAQLHALNAGELGVIQLDGRYWLVERALAEAVRECAPQHLALLPDPGAADDADEFGAMPDPA</sequence>
<dbReference type="AlphaFoldDB" id="A0A4V3UTE1"/>
<dbReference type="STRING" id="993689.GCA_002077135_02915"/>
<keyword evidence="3" id="KW-1185">Reference proteome</keyword>
<dbReference type="OrthoDB" id="5294470at2"/>
<dbReference type="RefSeq" id="WP_081128895.1">
    <property type="nucleotide sequence ID" value="NZ_DAHXOC010000042.1"/>
</dbReference>